<sequence length="282" mass="31858">MEYCSTTEPSKRISDLIALVIETYDVLQRESDLTPSNSAITKPISIFTEALRQIYTPEEVKYVMGNVEVATRQKGLLAKLSEAEYLMELFDSRHLCEQPEFGLASLFQYKNWRNYDSLVGEELKQLRRIIRSEEISAPIVFVGSGPLPLSAVLLHLRWNVSVICVDMDPDACEAASSLMERIHLSDNVHVVQGDGAEFDYASYQHVFIASLVTQKDKTLEQIRRTNPNALVAIRTAEGIRQLMYEAINEEAIAAAGWRLLGRTSPIANRVINSARFYRLCPE</sequence>
<name>A0ABU3R924_9BACL</name>
<dbReference type="Gene3D" id="3.40.50.150">
    <property type="entry name" value="Vaccinia Virus protein VP39"/>
    <property type="match status" value="1"/>
</dbReference>
<comment type="caution">
    <text evidence="3">The sequence shown here is derived from an EMBL/GenBank/DDBJ whole genome shotgun (WGS) entry which is preliminary data.</text>
</comment>
<protein>
    <submittedName>
        <fullName evidence="3">Nicotianamine synthase family protein</fullName>
    </submittedName>
</protein>
<dbReference type="InterPro" id="IPR029063">
    <property type="entry name" value="SAM-dependent_MTases_sf"/>
</dbReference>
<evidence type="ECO:0000256" key="1">
    <source>
        <dbReference type="ARBA" id="ARBA00022679"/>
    </source>
</evidence>
<keyword evidence="4" id="KW-1185">Reference proteome</keyword>
<dbReference type="EMBL" id="JAWCUD010000001">
    <property type="protein sequence ID" value="MDU0200777.1"/>
    <property type="molecule type" value="Genomic_DNA"/>
</dbReference>
<gene>
    <name evidence="3" type="ORF">RQP52_06715</name>
</gene>
<organism evidence="3 4">
    <name type="scientific">Paenibacillus violae</name>
    <dbReference type="NCBI Taxonomy" id="3077234"/>
    <lineage>
        <taxon>Bacteria</taxon>
        <taxon>Bacillati</taxon>
        <taxon>Bacillota</taxon>
        <taxon>Bacilli</taxon>
        <taxon>Bacillales</taxon>
        <taxon>Paenibacillaceae</taxon>
        <taxon>Paenibacillus</taxon>
    </lineage>
</organism>
<dbReference type="SUPFAM" id="SSF53335">
    <property type="entry name" value="S-adenosyl-L-methionine-dependent methyltransferases"/>
    <property type="match status" value="1"/>
</dbReference>
<evidence type="ECO:0000256" key="2">
    <source>
        <dbReference type="ARBA" id="ARBA00022691"/>
    </source>
</evidence>
<dbReference type="PROSITE" id="PS51142">
    <property type="entry name" value="NAS"/>
    <property type="match status" value="1"/>
</dbReference>
<dbReference type="Pfam" id="PF03059">
    <property type="entry name" value="NAS"/>
    <property type="match status" value="1"/>
</dbReference>
<evidence type="ECO:0000313" key="3">
    <source>
        <dbReference type="EMBL" id="MDU0200777.1"/>
    </source>
</evidence>
<dbReference type="CDD" id="cd02440">
    <property type="entry name" value="AdoMet_MTases"/>
    <property type="match status" value="1"/>
</dbReference>
<keyword evidence="2" id="KW-0949">S-adenosyl-L-methionine</keyword>
<dbReference type="Proteomes" id="UP001260980">
    <property type="component" value="Unassembled WGS sequence"/>
</dbReference>
<dbReference type="PANTHER" id="PTHR32266">
    <property type="entry name" value="NICOTIANAMINE SYNTHASE 3"/>
    <property type="match status" value="1"/>
</dbReference>
<dbReference type="InterPro" id="IPR004298">
    <property type="entry name" value="Nicotian_synth"/>
</dbReference>
<accession>A0ABU3R924</accession>
<evidence type="ECO:0000313" key="4">
    <source>
        <dbReference type="Proteomes" id="UP001260980"/>
    </source>
</evidence>
<keyword evidence="1" id="KW-0808">Transferase</keyword>
<proteinExistence type="predicted"/>
<dbReference type="PANTHER" id="PTHR32266:SF12">
    <property type="entry name" value="NICOTIANAMINE SYNTHASE 3"/>
    <property type="match status" value="1"/>
</dbReference>
<reference evidence="3 4" key="1">
    <citation type="submission" date="2023-10" db="EMBL/GenBank/DDBJ databases">
        <title>Paenibacillus strain PFR10 Genome sequencing and assembly.</title>
        <authorList>
            <person name="Kim I."/>
        </authorList>
    </citation>
    <scope>NUCLEOTIDE SEQUENCE [LARGE SCALE GENOMIC DNA]</scope>
    <source>
        <strain evidence="3 4">PFR10</strain>
    </source>
</reference>
<dbReference type="RefSeq" id="WP_315950249.1">
    <property type="nucleotide sequence ID" value="NZ_JAWCUD010000001.1"/>
</dbReference>